<reference evidence="2" key="1">
    <citation type="submission" date="2022-08" db="EMBL/GenBank/DDBJ databases">
        <title>Complete Genome Sequences of 2 Bosea sp. soil isolates.</title>
        <authorList>
            <person name="Alvarez Arevalo M."/>
            <person name="Sterndorff E.B."/>
            <person name="Faurdal D."/>
            <person name="Joergensen T.S."/>
            <person name="Weber T."/>
        </authorList>
    </citation>
    <scope>NUCLEOTIDE SEQUENCE</scope>
    <source>
        <strain evidence="2">NBC_00436</strain>
    </source>
</reference>
<dbReference type="InterPro" id="IPR035959">
    <property type="entry name" value="RutC-like_sf"/>
</dbReference>
<dbReference type="EMBL" id="CP102774">
    <property type="protein sequence ID" value="UZF88705.1"/>
    <property type="molecule type" value="Genomic_DNA"/>
</dbReference>
<sequence length="133" mass="14640">MADREIIVPESMRAIVERAGYAPAVRVGEIVYVVGQVGRTPDLQVIEDPAEQFAAAWENVRIVLEAAGCGFGDMVDVTTYHVGMARHMDVFREVKNRLVPREGYAWTRIGVSELAHPGLLVEIKCVAHRPGKG</sequence>
<dbReference type="InterPro" id="IPR038743">
    <property type="entry name" value="YjgH-like"/>
</dbReference>
<dbReference type="PANTHER" id="PTHR11803:SF58">
    <property type="entry name" value="PROTEIN HMF1-RELATED"/>
    <property type="match status" value="1"/>
</dbReference>
<proteinExistence type="inferred from homology"/>
<gene>
    <name evidence="2" type="ORF">NWE54_07910</name>
</gene>
<dbReference type="PANTHER" id="PTHR11803">
    <property type="entry name" value="2-IMINOBUTANOATE/2-IMINOPROPANOATE DEAMINASE RIDA"/>
    <property type="match status" value="1"/>
</dbReference>
<evidence type="ECO:0000313" key="2">
    <source>
        <dbReference type="EMBL" id="UZF88705.1"/>
    </source>
</evidence>
<organism evidence="2">
    <name type="scientific">Bosea sp. NBC_00436</name>
    <dbReference type="NCBI Taxonomy" id="2969620"/>
    <lineage>
        <taxon>Bacteria</taxon>
        <taxon>Pseudomonadati</taxon>
        <taxon>Pseudomonadota</taxon>
        <taxon>Alphaproteobacteria</taxon>
        <taxon>Hyphomicrobiales</taxon>
        <taxon>Boseaceae</taxon>
        <taxon>Bosea</taxon>
    </lineage>
</organism>
<dbReference type="InterPro" id="IPR006175">
    <property type="entry name" value="YjgF/YER057c/UK114"/>
</dbReference>
<evidence type="ECO:0000256" key="1">
    <source>
        <dbReference type="ARBA" id="ARBA00010552"/>
    </source>
</evidence>
<comment type="similarity">
    <text evidence="1">Belongs to the RutC family.</text>
</comment>
<name>A0A9E8CN20_9HYPH</name>
<dbReference type="SUPFAM" id="SSF55298">
    <property type="entry name" value="YjgF-like"/>
    <property type="match status" value="1"/>
</dbReference>
<dbReference type="CDD" id="cd02198">
    <property type="entry name" value="YjgH_like"/>
    <property type="match status" value="1"/>
</dbReference>
<dbReference type="AlphaFoldDB" id="A0A9E8CN20"/>
<dbReference type="GO" id="GO:0019239">
    <property type="term" value="F:deaminase activity"/>
    <property type="evidence" value="ECO:0007669"/>
    <property type="project" value="TreeGrafter"/>
</dbReference>
<protein>
    <submittedName>
        <fullName evidence="2">RidA family protein</fullName>
    </submittedName>
</protein>
<accession>A0A9E8CN20</accession>
<dbReference type="GO" id="GO:0005829">
    <property type="term" value="C:cytosol"/>
    <property type="evidence" value="ECO:0007669"/>
    <property type="project" value="TreeGrafter"/>
</dbReference>
<dbReference type="Gene3D" id="3.30.1330.40">
    <property type="entry name" value="RutC-like"/>
    <property type="match status" value="1"/>
</dbReference>
<dbReference type="Pfam" id="PF01042">
    <property type="entry name" value="Ribonuc_L-PSP"/>
    <property type="match status" value="1"/>
</dbReference>